<evidence type="ECO:0000256" key="9">
    <source>
        <dbReference type="ARBA" id="ARBA00031501"/>
    </source>
</evidence>
<evidence type="ECO:0000256" key="10">
    <source>
        <dbReference type="RuleBase" id="RU361207"/>
    </source>
</evidence>
<dbReference type="RefSeq" id="WP_074714539.1">
    <property type="nucleotide sequence ID" value="NZ_FNWV01000002.1"/>
</dbReference>
<dbReference type="NCBIfam" id="TIGR00217">
    <property type="entry name" value="malQ"/>
    <property type="match status" value="1"/>
</dbReference>
<dbReference type="AlphaFoldDB" id="A0A1H6IG86"/>
<keyword evidence="5 10" id="KW-0328">Glycosyltransferase</keyword>
<dbReference type="GO" id="GO:0005975">
    <property type="term" value="P:carbohydrate metabolic process"/>
    <property type="evidence" value="ECO:0007669"/>
    <property type="project" value="InterPro"/>
</dbReference>
<dbReference type="InterPro" id="IPR017853">
    <property type="entry name" value="GH"/>
</dbReference>
<evidence type="ECO:0000313" key="12">
    <source>
        <dbReference type="Proteomes" id="UP000183190"/>
    </source>
</evidence>
<dbReference type="InterPro" id="IPR003385">
    <property type="entry name" value="Glyco_hydro_77"/>
</dbReference>
<accession>A0A1H6IG86</accession>
<evidence type="ECO:0000256" key="8">
    <source>
        <dbReference type="ARBA" id="ARBA00031423"/>
    </source>
</evidence>
<name>A0A1H6IG86_RUMFL</name>
<dbReference type="SUPFAM" id="SSF51445">
    <property type="entry name" value="(Trans)glycosidases"/>
    <property type="match status" value="1"/>
</dbReference>
<dbReference type="EMBL" id="FNWV01000002">
    <property type="protein sequence ID" value="SEH45472.1"/>
    <property type="molecule type" value="Genomic_DNA"/>
</dbReference>
<evidence type="ECO:0000256" key="2">
    <source>
        <dbReference type="ARBA" id="ARBA00005684"/>
    </source>
</evidence>
<evidence type="ECO:0000256" key="1">
    <source>
        <dbReference type="ARBA" id="ARBA00000439"/>
    </source>
</evidence>
<organism evidence="11 12">
    <name type="scientific">Ruminococcus flavefaciens</name>
    <dbReference type="NCBI Taxonomy" id="1265"/>
    <lineage>
        <taxon>Bacteria</taxon>
        <taxon>Bacillati</taxon>
        <taxon>Bacillota</taxon>
        <taxon>Clostridia</taxon>
        <taxon>Eubacteriales</taxon>
        <taxon>Oscillospiraceae</taxon>
        <taxon>Ruminococcus</taxon>
    </lineage>
</organism>
<gene>
    <name evidence="11" type="ORF">SAMN02910265_00729</name>
</gene>
<comment type="similarity">
    <text evidence="2 10">Belongs to the disproportionating enzyme family.</text>
</comment>
<dbReference type="PANTHER" id="PTHR32438:SF5">
    <property type="entry name" value="4-ALPHA-GLUCANOTRANSFERASE DPE1, CHLOROPLASTIC_AMYLOPLASTIC"/>
    <property type="match status" value="1"/>
</dbReference>
<evidence type="ECO:0000313" key="11">
    <source>
        <dbReference type="EMBL" id="SEH45472.1"/>
    </source>
</evidence>
<dbReference type="EC" id="2.4.1.25" evidence="3 10"/>
<dbReference type="Pfam" id="PF02446">
    <property type="entry name" value="Glyco_hydro_77"/>
    <property type="match status" value="1"/>
</dbReference>
<evidence type="ECO:0000256" key="3">
    <source>
        <dbReference type="ARBA" id="ARBA00012560"/>
    </source>
</evidence>
<dbReference type="Gene3D" id="3.20.20.80">
    <property type="entry name" value="Glycosidases"/>
    <property type="match status" value="1"/>
</dbReference>
<dbReference type="PANTHER" id="PTHR32438">
    <property type="entry name" value="4-ALPHA-GLUCANOTRANSFERASE DPE1, CHLOROPLASTIC/AMYLOPLASTIC"/>
    <property type="match status" value="1"/>
</dbReference>
<dbReference type="NCBIfam" id="NF011080">
    <property type="entry name" value="PRK14508.1-3"/>
    <property type="match status" value="1"/>
</dbReference>
<sequence>MRKSCILMHISSLPSDYGIGKMGKAAFAFVDFLKSAEVKCWQILPLSPTSYGDSPYQSFSVKAGNPYFIDFEVLECDGLLEHHEYASFEWGSDPEKVDYSLLYDHCYDVLRIAFNRFKPAKAQGYKEFCDANKKWLDEYALFMALKFRYDGKPWYEWDSDISMHKPKAVAAAKKELKKDIAFYKFIQYEFNRQWSELKKYANTNGIEIIGDIPIYCALDSVEAWATPKLFQFDRKRRPVAVAGCPPDDFSPLGQLWGNPLYNWDYHKKTGYEWWIDRIKAASELYDIVRIDHFRGFESYYSIPFGNEDATVGEWEKGPNYELFRLAEEKLGKLNIIAEDLGFITPEVREMLDNCGYPGMKVLQFGFSGGDNEYLPHNYSSTNYFAYTGTHDNETLIGWVDTLDKKSLKFAKQYLCVKKKKEIPAAVIRAAWGSVAEVAAAQIQDFLDSPKEGRMNTPSTLGGNWQFRTSKADFTPELAKKIRKLNRLYNR</sequence>
<dbReference type="OrthoDB" id="9811841at2"/>
<keyword evidence="7 10" id="KW-0119">Carbohydrate metabolism</keyword>
<evidence type="ECO:0000256" key="4">
    <source>
        <dbReference type="ARBA" id="ARBA00020295"/>
    </source>
</evidence>
<evidence type="ECO:0000256" key="7">
    <source>
        <dbReference type="ARBA" id="ARBA00023277"/>
    </source>
</evidence>
<dbReference type="GO" id="GO:0004134">
    <property type="term" value="F:4-alpha-glucanotransferase activity"/>
    <property type="evidence" value="ECO:0007669"/>
    <property type="project" value="UniProtKB-EC"/>
</dbReference>
<protein>
    <recommendedName>
        <fullName evidence="4 10">4-alpha-glucanotransferase</fullName>
        <ecNumber evidence="3 10">2.4.1.25</ecNumber>
    </recommendedName>
    <alternativeName>
        <fullName evidence="8 10">Amylomaltase</fullName>
    </alternativeName>
    <alternativeName>
        <fullName evidence="9 10">Disproportionating enzyme</fullName>
    </alternativeName>
</protein>
<evidence type="ECO:0000256" key="6">
    <source>
        <dbReference type="ARBA" id="ARBA00022679"/>
    </source>
</evidence>
<comment type="catalytic activity">
    <reaction evidence="1 10">
        <text>Transfers a segment of a (1-&gt;4)-alpha-D-glucan to a new position in an acceptor, which may be glucose or a (1-&gt;4)-alpha-D-glucan.</text>
        <dbReference type="EC" id="2.4.1.25"/>
    </reaction>
</comment>
<proteinExistence type="inferred from homology"/>
<reference evidence="11 12" key="1">
    <citation type="submission" date="2016-10" db="EMBL/GenBank/DDBJ databases">
        <authorList>
            <person name="de Groot N.N."/>
        </authorList>
    </citation>
    <scope>NUCLEOTIDE SEQUENCE [LARGE SCALE GENOMIC DNA]</scope>
    <source>
        <strain evidence="11 12">YAD2003</strain>
    </source>
</reference>
<dbReference type="Proteomes" id="UP000183190">
    <property type="component" value="Unassembled WGS sequence"/>
</dbReference>
<keyword evidence="6 10" id="KW-0808">Transferase</keyword>
<evidence type="ECO:0000256" key="5">
    <source>
        <dbReference type="ARBA" id="ARBA00022676"/>
    </source>
</evidence>